<dbReference type="Gene3D" id="3.40.640.10">
    <property type="entry name" value="Type I PLP-dependent aspartate aminotransferase-like (Major domain)"/>
    <property type="match status" value="1"/>
</dbReference>
<sequence>MPSETASRLIENELLNDGDPARNLGTFVTTRMPPTPESLILQTLPKNIANNESYPATTDIQRKCVDMVAHLFHVPSSFSSPEQDATGTTTAGSSEAILLAVLALKLRWLSRRSSSSPTEQPNLILSSAAHICWAKACLYFSILPRYVPLIPPNLTLSPEAAISLVDSNTIGIVTILGTTHTGEYEPTFSLNSLLVSSKLDIPIHVDAASGGFVAPFLTPSLVWDFRLEKVVSINVSGHKYGLVYAGLGFIIWRSPEYLPKEMVMKMNYLGNPHQKTVTLNFSRGASHVVAQYYNLLSLGFDGYKNVMTDLTKIADLLADRIEDMGGFLVLSKRNGEGLPLVAFRLDDSITTRRFNEFDVAQELTRQGGWMVPAYTLAPNAEMINVLRVVVRQDFGVEQCSEFVEDLRMVMKRLNDSSFGSDKGIF</sequence>
<dbReference type="GO" id="GO:0030170">
    <property type="term" value="F:pyridoxal phosphate binding"/>
    <property type="evidence" value="ECO:0007669"/>
    <property type="project" value="InterPro"/>
</dbReference>
<dbReference type="PANTHER" id="PTHR43321:SF6">
    <property type="entry name" value="GLUTAMATE DECARBOXYLASE"/>
    <property type="match status" value="1"/>
</dbReference>
<dbReference type="EC" id="4.1.1.15" evidence="3 8"/>
<evidence type="ECO:0000256" key="6">
    <source>
        <dbReference type="PIRSR" id="PIRSR602129-50"/>
    </source>
</evidence>
<reference evidence="9" key="1">
    <citation type="journal article" date="2023" name="Mol. Phylogenet. Evol.">
        <title>Genome-scale phylogeny and comparative genomics of the fungal order Sordariales.</title>
        <authorList>
            <person name="Hensen N."/>
            <person name="Bonometti L."/>
            <person name="Westerberg I."/>
            <person name="Brannstrom I.O."/>
            <person name="Guillou S."/>
            <person name="Cros-Aarteil S."/>
            <person name="Calhoun S."/>
            <person name="Haridas S."/>
            <person name="Kuo A."/>
            <person name="Mondo S."/>
            <person name="Pangilinan J."/>
            <person name="Riley R."/>
            <person name="LaButti K."/>
            <person name="Andreopoulos B."/>
            <person name="Lipzen A."/>
            <person name="Chen C."/>
            <person name="Yan M."/>
            <person name="Daum C."/>
            <person name="Ng V."/>
            <person name="Clum A."/>
            <person name="Steindorff A."/>
            <person name="Ohm R.A."/>
            <person name="Martin F."/>
            <person name="Silar P."/>
            <person name="Natvig D.O."/>
            <person name="Lalanne C."/>
            <person name="Gautier V."/>
            <person name="Ament-Velasquez S.L."/>
            <person name="Kruys A."/>
            <person name="Hutchinson M.I."/>
            <person name="Powell A.J."/>
            <person name="Barry K."/>
            <person name="Miller A.N."/>
            <person name="Grigoriev I.V."/>
            <person name="Debuchy R."/>
            <person name="Gladieux P."/>
            <person name="Hiltunen Thoren M."/>
            <person name="Johannesson H."/>
        </authorList>
    </citation>
    <scope>NUCLEOTIDE SEQUENCE</scope>
    <source>
        <strain evidence="9">PSN309</strain>
    </source>
</reference>
<evidence type="ECO:0000313" key="9">
    <source>
        <dbReference type="EMBL" id="KAK4185834.1"/>
    </source>
</evidence>
<dbReference type="GO" id="GO:0006538">
    <property type="term" value="P:L-glutamate catabolic process"/>
    <property type="evidence" value="ECO:0007669"/>
    <property type="project" value="TreeGrafter"/>
</dbReference>
<evidence type="ECO:0000256" key="7">
    <source>
        <dbReference type="RuleBase" id="RU000382"/>
    </source>
</evidence>
<dbReference type="NCBIfam" id="TIGR01788">
    <property type="entry name" value="Glu-decarb-GAD"/>
    <property type="match status" value="1"/>
</dbReference>
<dbReference type="SUPFAM" id="SSF53383">
    <property type="entry name" value="PLP-dependent transferases"/>
    <property type="match status" value="1"/>
</dbReference>
<keyword evidence="4 6" id="KW-0663">Pyridoxal phosphate</keyword>
<dbReference type="Gene3D" id="4.10.280.50">
    <property type="match status" value="1"/>
</dbReference>
<evidence type="ECO:0000256" key="2">
    <source>
        <dbReference type="ARBA" id="ARBA00009533"/>
    </source>
</evidence>
<evidence type="ECO:0000256" key="4">
    <source>
        <dbReference type="ARBA" id="ARBA00022898"/>
    </source>
</evidence>
<evidence type="ECO:0000256" key="8">
    <source>
        <dbReference type="RuleBase" id="RU361171"/>
    </source>
</evidence>
<dbReference type="GO" id="GO:0016740">
    <property type="term" value="F:transferase activity"/>
    <property type="evidence" value="ECO:0007669"/>
    <property type="project" value="UniProtKB-KW"/>
</dbReference>
<dbReference type="InterPro" id="IPR010107">
    <property type="entry name" value="Glutamate_decarboxylase"/>
</dbReference>
<dbReference type="Proteomes" id="UP001302126">
    <property type="component" value="Unassembled WGS sequence"/>
</dbReference>
<organism evidence="9 10">
    <name type="scientific">Podospora australis</name>
    <dbReference type="NCBI Taxonomy" id="1536484"/>
    <lineage>
        <taxon>Eukaryota</taxon>
        <taxon>Fungi</taxon>
        <taxon>Dikarya</taxon>
        <taxon>Ascomycota</taxon>
        <taxon>Pezizomycotina</taxon>
        <taxon>Sordariomycetes</taxon>
        <taxon>Sordariomycetidae</taxon>
        <taxon>Sordariales</taxon>
        <taxon>Podosporaceae</taxon>
        <taxon>Podospora</taxon>
    </lineage>
</organism>
<dbReference type="Pfam" id="PF00282">
    <property type="entry name" value="Pyridoxal_deC"/>
    <property type="match status" value="1"/>
</dbReference>
<dbReference type="EMBL" id="MU864438">
    <property type="protein sequence ID" value="KAK4185834.1"/>
    <property type="molecule type" value="Genomic_DNA"/>
</dbReference>
<evidence type="ECO:0000256" key="3">
    <source>
        <dbReference type="ARBA" id="ARBA00012421"/>
    </source>
</evidence>
<keyword evidence="8" id="KW-0210">Decarboxylase</keyword>
<keyword evidence="5 7" id="KW-0456">Lyase</keyword>
<dbReference type="GO" id="GO:0004351">
    <property type="term" value="F:glutamate decarboxylase activity"/>
    <property type="evidence" value="ECO:0007669"/>
    <property type="project" value="UniProtKB-EC"/>
</dbReference>
<dbReference type="AlphaFoldDB" id="A0AAN6WPT9"/>
<gene>
    <name evidence="9" type="ORF">QBC35DRAFT_516639</name>
</gene>
<keyword evidence="9" id="KW-0808">Transferase</keyword>
<accession>A0AAN6WPT9</accession>
<proteinExistence type="inferred from homology"/>
<dbReference type="InterPro" id="IPR015421">
    <property type="entry name" value="PyrdxlP-dep_Trfase_major"/>
</dbReference>
<dbReference type="InterPro" id="IPR002129">
    <property type="entry name" value="PyrdxlP-dep_de-COase"/>
</dbReference>
<evidence type="ECO:0000256" key="1">
    <source>
        <dbReference type="ARBA" id="ARBA00001933"/>
    </source>
</evidence>
<comment type="caution">
    <text evidence="9">The sequence shown here is derived from an EMBL/GenBank/DDBJ whole genome shotgun (WGS) entry which is preliminary data.</text>
</comment>
<dbReference type="GO" id="GO:0005829">
    <property type="term" value="C:cytosol"/>
    <property type="evidence" value="ECO:0007669"/>
    <property type="project" value="TreeGrafter"/>
</dbReference>
<comment type="catalytic activity">
    <reaction evidence="8">
        <text>L-glutamate + H(+) = 4-aminobutanoate + CO2</text>
        <dbReference type="Rhea" id="RHEA:17785"/>
        <dbReference type="ChEBI" id="CHEBI:15378"/>
        <dbReference type="ChEBI" id="CHEBI:16526"/>
        <dbReference type="ChEBI" id="CHEBI:29985"/>
        <dbReference type="ChEBI" id="CHEBI:59888"/>
        <dbReference type="EC" id="4.1.1.15"/>
    </reaction>
</comment>
<reference evidence="9" key="2">
    <citation type="submission" date="2023-05" db="EMBL/GenBank/DDBJ databases">
        <authorList>
            <consortium name="Lawrence Berkeley National Laboratory"/>
            <person name="Steindorff A."/>
            <person name="Hensen N."/>
            <person name="Bonometti L."/>
            <person name="Westerberg I."/>
            <person name="Brannstrom I.O."/>
            <person name="Guillou S."/>
            <person name="Cros-Aarteil S."/>
            <person name="Calhoun S."/>
            <person name="Haridas S."/>
            <person name="Kuo A."/>
            <person name="Mondo S."/>
            <person name="Pangilinan J."/>
            <person name="Riley R."/>
            <person name="Labutti K."/>
            <person name="Andreopoulos B."/>
            <person name="Lipzen A."/>
            <person name="Chen C."/>
            <person name="Yanf M."/>
            <person name="Daum C."/>
            <person name="Ng V."/>
            <person name="Clum A."/>
            <person name="Ohm R."/>
            <person name="Martin F."/>
            <person name="Silar P."/>
            <person name="Natvig D."/>
            <person name="Lalanne C."/>
            <person name="Gautier V."/>
            <person name="Ament-Velasquez S.L."/>
            <person name="Kruys A."/>
            <person name="Hutchinson M.I."/>
            <person name="Powell A.J."/>
            <person name="Barry K."/>
            <person name="Miller A.N."/>
            <person name="Grigoriev I.V."/>
            <person name="Debuchy R."/>
            <person name="Gladieux P."/>
            <person name="Thoren M.H."/>
            <person name="Johannesson H."/>
        </authorList>
    </citation>
    <scope>NUCLEOTIDE SEQUENCE</scope>
    <source>
        <strain evidence="9">PSN309</strain>
    </source>
</reference>
<keyword evidence="10" id="KW-1185">Reference proteome</keyword>
<protein>
    <recommendedName>
        <fullName evidence="3 8">Glutamate decarboxylase</fullName>
        <ecNumber evidence="3 8">4.1.1.15</ecNumber>
    </recommendedName>
</protein>
<dbReference type="PANTHER" id="PTHR43321">
    <property type="entry name" value="GLUTAMATE DECARBOXYLASE"/>
    <property type="match status" value="1"/>
</dbReference>
<comment type="similarity">
    <text evidence="2 7">Belongs to the group II decarboxylase family.</text>
</comment>
<dbReference type="Gene3D" id="3.90.1150.160">
    <property type="match status" value="1"/>
</dbReference>
<name>A0AAN6WPT9_9PEZI</name>
<feature type="modified residue" description="N6-(pyridoxal phosphate)lysine" evidence="6">
    <location>
        <position position="239"/>
    </location>
</feature>
<comment type="cofactor">
    <cofactor evidence="1 6 7">
        <name>pyridoxal 5'-phosphate</name>
        <dbReference type="ChEBI" id="CHEBI:597326"/>
    </cofactor>
</comment>
<evidence type="ECO:0000313" key="10">
    <source>
        <dbReference type="Proteomes" id="UP001302126"/>
    </source>
</evidence>
<evidence type="ECO:0000256" key="5">
    <source>
        <dbReference type="ARBA" id="ARBA00023239"/>
    </source>
</evidence>
<dbReference type="InterPro" id="IPR015424">
    <property type="entry name" value="PyrdxlP-dep_Trfase"/>
</dbReference>